<gene>
    <name evidence="3" type="ORF">M9Y10_021605</name>
</gene>
<protein>
    <submittedName>
        <fullName evidence="3">Uncharacterized protein</fullName>
    </submittedName>
</protein>
<keyword evidence="2" id="KW-0131">Cell cycle</keyword>
<dbReference type="Proteomes" id="UP001470230">
    <property type="component" value="Unassembled WGS sequence"/>
</dbReference>
<evidence type="ECO:0000256" key="1">
    <source>
        <dbReference type="ARBA" id="ARBA00006180"/>
    </source>
</evidence>
<sequence length="401" mass="44936">MSFWDDQEEDPLTELLNNPNSPLCDVLQEGNMLQELRTNNADLIRYLSQEKIIGELCEWSMTMKNEKHENYNKISRIATETLTCGSNYAQQLLKSATLEQFFKNFLSSTDEWDTICAGHFQRVFVHLLRNSNGSYLSHFPNIAEDLDNHLSVLAVSEFIIQLATEFSASLPKQFVPILASYIDSSISKEDGDQAERIDLFPAIYTLRQIFTNGIQIAEINNAFASEEVISKLAHAATTSHRKLTSVELYRLLSKIKAQSPLAAGIVTKHITSKNPTEVTSSLASFHELDSDVEPKRAATLLCNRVHWALANKLLKRLAELPQAEFLDIVNNQTNLFKTIVENSNNGTITSQQIDLIRLLSKANADLSGIPKEIVTKALLIGVRYGGEVPIGFQTEHKINAE</sequence>
<reference evidence="3 4" key="1">
    <citation type="submission" date="2024-04" db="EMBL/GenBank/DDBJ databases">
        <title>Tritrichomonas musculus Genome.</title>
        <authorList>
            <person name="Alves-Ferreira E."/>
            <person name="Grigg M."/>
            <person name="Lorenzi H."/>
            <person name="Galac M."/>
        </authorList>
    </citation>
    <scope>NUCLEOTIDE SEQUENCE [LARGE SCALE GENOMIC DNA]</scope>
    <source>
        <strain evidence="3 4">EAF2021</strain>
    </source>
</reference>
<accession>A0ABR2KQ04</accession>
<dbReference type="InterPro" id="IPR007587">
    <property type="entry name" value="SAPS"/>
</dbReference>
<evidence type="ECO:0000313" key="3">
    <source>
        <dbReference type="EMBL" id="KAK8893189.1"/>
    </source>
</evidence>
<keyword evidence="4" id="KW-1185">Reference proteome</keyword>
<dbReference type="PANTHER" id="PTHR12634">
    <property type="entry name" value="SIT4 YEAST -ASSOCIATING PROTEIN-RELATED"/>
    <property type="match status" value="1"/>
</dbReference>
<evidence type="ECO:0000256" key="2">
    <source>
        <dbReference type="ARBA" id="ARBA00023306"/>
    </source>
</evidence>
<organism evidence="3 4">
    <name type="scientific">Tritrichomonas musculus</name>
    <dbReference type="NCBI Taxonomy" id="1915356"/>
    <lineage>
        <taxon>Eukaryota</taxon>
        <taxon>Metamonada</taxon>
        <taxon>Parabasalia</taxon>
        <taxon>Tritrichomonadida</taxon>
        <taxon>Tritrichomonadidae</taxon>
        <taxon>Tritrichomonas</taxon>
    </lineage>
</organism>
<proteinExistence type="inferred from homology"/>
<comment type="similarity">
    <text evidence="1">Belongs to the SAPS family.</text>
</comment>
<comment type="caution">
    <text evidence="3">The sequence shown here is derived from an EMBL/GenBank/DDBJ whole genome shotgun (WGS) entry which is preliminary data.</text>
</comment>
<dbReference type="PANTHER" id="PTHR12634:SF8">
    <property type="entry name" value="FIERY MOUNTAIN, ISOFORM D"/>
    <property type="match status" value="1"/>
</dbReference>
<name>A0ABR2KQ04_9EUKA</name>
<evidence type="ECO:0000313" key="4">
    <source>
        <dbReference type="Proteomes" id="UP001470230"/>
    </source>
</evidence>
<dbReference type="EMBL" id="JAPFFF010000003">
    <property type="protein sequence ID" value="KAK8893189.1"/>
    <property type="molecule type" value="Genomic_DNA"/>
</dbReference>